<reference evidence="2 3" key="1">
    <citation type="submission" date="2019-09" db="EMBL/GenBank/DDBJ databases">
        <authorList>
            <person name="Valk L.C."/>
        </authorList>
    </citation>
    <scope>NUCLEOTIDE SEQUENCE [LARGE SCALE GENOMIC DNA]</scope>
    <source>
        <strain evidence="2">GalUA</strain>
    </source>
</reference>
<dbReference type="InterPro" id="IPR053144">
    <property type="entry name" value="Acetyltransferase_Butenolide"/>
</dbReference>
<organism evidence="2 3">
    <name type="scientific">Candidatus Galacturonatibacter soehngenii</name>
    <dbReference type="NCBI Taxonomy" id="2307010"/>
    <lineage>
        <taxon>Bacteria</taxon>
        <taxon>Bacillati</taxon>
        <taxon>Bacillota</taxon>
        <taxon>Clostridia</taxon>
        <taxon>Lachnospirales</taxon>
        <taxon>Lachnospiraceae</taxon>
        <taxon>Candidatus Galacturonatibacter</taxon>
    </lineage>
</organism>
<dbReference type="EMBL" id="WAGX01000004">
    <property type="protein sequence ID" value="KAB1439808.1"/>
    <property type="molecule type" value="Genomic_DNA"/>
</dbReference>
<keyword evidence="3" id="KW-1185">Reference proteome</keyword>
<name>A0A7V7QML5_9FIRM</name>
<dbReference type="PANTHER" id="PTHR43233:SF1">
    <property type="entry name" value="FAMILY N-ACETYLTRANSFERASE, PUTATIVE (AFU_ORTHOLOGUE AFUA_6G03350)-RELATED"/>
    <property type="match status" value="1"/>
</dbReference>
<dbReference type="SUPFAM" id="SSF55729">
    <property type="entry name" value="Acyl-CoA N-acyltransferases (Nat)"/>
    <property type="match status" value="1"/>
</dbReference>
<comment type="caution">
    <text evidence="2">The sequence shown here is derived from an EMBL/GenBank/DDBJ whole genome shotgun (WGS) entry which is preliminary data.</text>
</comment>
<dbReference type="InterPro" id="IPR016181">
    <property type="entry name" value="Acyl_CoA_acyltransferase"/>
</dbReference>
<feature type="domain" description="N-acetyltransferase" evidence="1">
    <location>
        <begin position="4"/>
        <end position="134"/>
    </location>
</feature>
<dbReference type="CDD" id="cd04301">
    <property type="entry name" value="NAT_SF"/>
    <property type="match status" value="1"/>
</dbReference>
<dbReference type="GO" id="GO:0016747">
    <property type="term" value="F:acyltransferase activity, transferring groups other than amino-acyl groups"/>
    <property type="evidence" value="ECO:0007669"/>
    <property type="project" value="InterPro"/>
</dbReference>
<evidence type="ECO:0000313" key="3">
    <source>
        <dbReference type="Proteomes" id="UP000461768"/>
    </source>
</evidence>
<dbReference type="AlphaFoldDB" id="A0A7V7QML5"/>
<dbReference type="Proteomes" id="UP000461768">
    <property type="component" value="Unassembled WGS sequence"/>
</dbReference>
<evidence type="ECO:0000313" key="2">
    <source>
        <dbReference type="EMBL" id="KAB1439808.1"/>
    </source>
</evidence>
<dbReference type="Pfam" id="PF13508">
    <property type="entry name" value="Acetyltransf_7"/>
    <property type="match status" value="1"/>
</dbReference>
<dbReference type="PANTHER" id="PTHR43233">
    <property type="entry name" value="FAMILY N-ACETYLTRANSFERASE, PUTATIVE (AFU_ORTHOLOGUE AFUA_6G03350)-RELATED"/>
    <property type="match status" value="1"/>
</dbReference>
<dbReference type="PROSITE" id="PS51186">
    <property type="entry name" value="GNAT"/>
    <property type="match status" value="1"/>
</dbReference>
<sequence length="134" mass="15140">MSQYIIKTGKDAMHLEEVKALLEQSYWANTRDIETIKKSIDYSLCYGAFLKETDKQIGFARVVTDYATLYYICDVIVDESYRGIGIGKALLDTIHSNKEVCSLKGILATNDAHELYRKYGFQEGGSIYMGKASK</sequence>
<keyword evidence="2" id="KW-0808">Transferase</keyword>
<protein>
    <submittedName>
        <fullName evidence="2">GNAT family N-acetyltransferase</fullName>
    </submittedName>
</protein>
<accession>A0A7V7QML5</accession>
<gene>
    <name evidence="2" type="ORF">F7O84_05330</name>
</gene>
<evidence type="ECO:0000259" key="1">
    <source>
        <dbReference type="PROSITE" id="PS51186"/>
    </source>
</evidence>
<dbReference type="Gene3D" id="3.40.630.30">
    <property type="match status" value="1"/>
</dbReference>
<dbReference type="OrthoDB" id="9796032at2"/>
<dbReference type="InterPro" id="IPR000182">
    <property type="entry name" value="GNAT_dom"/>
</dbReference>
<dbReference type="RefSeq" id="WP_151142687.1">
    <property type="nucleotide sequence ID" value="NZ_WAGX01000004.1"/>
</dbReference>
<reference evidence="2 3" key="2">
    <citation type="submission" date="2020-02" db="EMBL/GenBank/DDBJ databases">
        <title>Candidatus Galacturonibacter soehngenii shows hetero-acetogenic catabolism of galacturonic acid but lacks a canonical carbon monoxide dehydrogenase/acetyl-CoA synthase complex.</title>
        <authorList>
            <person name="Diender M."/>
            <person name="Stouten G.R."/>
            <person name="Petersen J.F."/>
            <person name="Nielsen P.H."/>
            <person name="Dueholm M.S."/>
            <person name="Pronk J.T."/>
            <person name="Van Loosdrecht M.C.M."/>
        </authorList>
    </citation>
    <scope>NUCLEOTIDE SEQUENCE [LARGE SCALE GENOMIC DNA]</scope>
    <source>
        <strain evidence="2">GalUA</strain>
    </source>
</reference>
<proteinExistence type="predicted"/>